<dbReference type="Gene3D" id="3.40.1090.10">
    <property type="entry name" value="Cytosolic phospholipase A2 catalytic domain"/>
    <property type="match status" value="1"/>
</dbReference>
<evidence type="ECO:0000256" key="3">
    <source>
        <dbReference type="ARBA" id="ARBA00022630"/>
    </source>
</evidence>
<dbReference type="InterPro" id="IPR016035">
    <property type="entry name" value="Acyl_Trfase/lysoPLipase"/>
</dbReference>
<comment type="similarity">
    <text evidence="2">Belongs to the GMC oxidoreductase family.</text>
</comment>
<dbReference type="PANTHER" id="PTHR47470:SF1">
    <property type="entry name" value="FAD-DEPENDENT OXIDOREDUCTASE 2 FAD BINDING DOMAIN-CONTAINING PROTEIN"/>
    <property type="match status" value="1"/>
</dbReference>
<reference evidence="10 11" key="1">
    <citation type="submission" date="2024-09" db="EMBL/GenBank/DDBJ databases">
        <authorList>
            <person name="Sun Q."/>
            <person name="Mori K."/>
        </authorList>
    </citation>
    <scope>NUCLEOTIDE SEQUENCE [LARGE SCALE GENOMIC DNA]</scope>
    <source>
        <strain evidence="10 11">TISTR 1856</strain>
    </source>
</reference>
<evidence type="ECO:0000256" key="2">
    <source>
        <dbReference type="ARBA" id="ARBA00010790"/>
    </source>
</evidence>
<protein>
    <submittedName>
        <fullName evidence="10">Patatin-like phospholipase family protein</fullName>
    </submittedName>
</protein>
<sequence length="515" mass="55522">MSGPRRSLVLAGGGMKVAAQAGALQVLLDEAGLEFEHADGTSGGVLNLLLWAQGFSGRRIADVWRRHRPLATLSVSPAALLGPLGTSVLTLGALRRVVRGWGVDLAALQHEAPGTRARAATVTLLDVGAQRAVSRVLADLSEEEVFAALALPVFFPPVRHRGRLLADAVWATDANLFAGIDRGAEELWVVWTVSGRGDWGRGWVGGYFAALEAAATTRLEADLARIERNNAAVRSGAGGEFGREIRVHVLRLEVPVHYLFTVRAGAFPSAVEQGVREARAWCRDLGLLDRPAAAVLPPAVRRGAMLEFAEVMSGSIAFAGSPQRFPLSLHLDVTVPDVDAWVRDEQHPVELRGTVRCEALGGERPVHRGRIRLLHPVTGPDGRRRLGMTYEIDLADLTGRLLHLHGHKTIRDDPGPDLWDDTTRLAVTLRSGRRDDPEPGPTTAAGELRLTPGAFLRILSSFRPRGAPRDAATALPRFVRTFLGELAAEYLPPTPRERGVRLSGRRGRARAASGG</sequence>
<dbReference type="SUPFAM" id="SSF52151">
    <property type="entry name" value="FabD/lysophospholipase-like"/>
    <property type="match status" value="1"/>
</dbReference>
<keyword evidence="7" id="KW-0378">Hydrolase</keyword>
<proteinExistence type="inferred from homology"/>
<dbReference type="PANTHER" id="PTHR47470">
    <property type="entry name" value="CHOLESTEROL OXIDASE"/>
    <property type="match status" value="1"/>
</dbReference>
<dbReference type="InterPro" id="IPR002641">
    <property type="entry name" value="PNPLA_dom"/>
</dbReference>
<evidence type="ECO:0000256" key="4">
    <source>
        <dbReference type="ARBA" id="ARBA00022827"/>
    </source>
</evidence>
<dbReference type="PROSITE" id="PS51635">
    <property type="entry name" value="PNPLA"/>
    <property type="match status" value="1"/>
</dbReference>
<feature type="region of interest" description="Disordered" evidence="8">
    <location>
        <begin position="495"/>
        <end position="515"/>
    </location>
</feature>
<accession>A0ABV5LQJ1</accession>
<dbReference type="InterPro" id="IPR052542">
    <property type="entry name" value="Cholesterol_Oxidase"/>
</dbReference>
<name>A0ABV5LQJ1_9ACTN</name>
<keyword evidence="3" id="KW-0285">Flavoprotein</keyword>
<feature type="active site" description="Nucleophile" evidence="7">
    <location>
        <position position="42"/>
    </location>
</feature>
<evidence type="ECO:0000256" key="1">
    <source>
        <dbReference type="ARBA" id="ARBA00001974"/>
    </source>
</evidence>
<dbReference type="RefSeq" id="WP_380138476.1">
    <property type="nucleotide sequence ID" value="NZ_JBHLUI010000009.1"/>
</dbReference>
<feature type="short sequence motif" description="GXSXG" evidence="7">
    <location>
        <begin position="40"/>
        <end position="44"/>
    </location>
</feature>
<evidence type="ECO:0000256" key="7">
    <source>
        <dbReference type="PROSITE-ProRule" id="PRU01161"/>
    </source>
</evidence>
<evidence type="ECO:0000256" key="6">
    <source>
        <dbReference type="ARBA" id="ARBA00023098"/>
    </source>
</evidence>
<evidence type="ECO:0000256" key="8">
    <source>
        <dbReference type="SAM" id="MobiDB-lite"/>
    </source>
</evidence>
<evidence type="ECO:0000259" key="9">
    <source>
        <dbReference type="PROSITE" id="PS51635"/>
    </source>
</evidence>
<evidence type="ECO:0000256" key="5">
    <source>
        <dbReference type="ARBA" id="ARBA00023002"/>
    </source>
</evidence>
<keyword evidence="7" id="KW-0442">Lipid degradation</keyword>
<dbReference type="Pfam" id="PF01734">
    <property type="entry name" value="Patatin"/>
    <property type="match status" value="1"/>
</dbReference>
<dbReference type="Proteomes" id="UP001589748">
    <property type="component" value="Unassembled WGS sequence"/>
</dbReference>
<keyword evidence="6 7" id="KW-0443">Lipid metabolism</keyword>
<comment type="caution">
    <text evidence="10">The sequence shown here is derived from an EMBL/GenBank/DDBJ whole genome shotgun (WGS) entry which is preliminary data.</text>
</comment>
<keyword evidence="5" id="KW-0560">Oxidoreductase</keyword>
<evidence type="ECO:0000313" key="11">
    <source>
        <dbReference type="Proteomes" id="UP001589748"/>
    </source>
</evidence>
<dbReference type="EMBL" id="JBHMDM010000003">
    <property type="protein sequence ID" value="MFB9376355.1"/>
    <property type="molecule type" value="Genomic_DNA"/>
</dbReference>
<feature type="domain" description="PNPLA" evidence="9">
    <location>
        <begin position="8"/>
        <end position="181"/>
    </location>
</feature>
<feature type="active site" description="Proton acceptor" evidence="7">
    <location>
        <position position="167"/>
    </location>
</feature>
<keyword evidence="11" id="KW-1185">Reference proteome</keyword>
<evidence type="ECO:0000313" key="10">
    <source>
        <dbReference type="EMBL" id="MFB9376355.1"/>
    </source>
</evidence>
<gene>
    <name evidence="10" type="ORF">ACFFVI_05195</name>
</gene>
<comment type="cofactor">
    <cofactor evidence="1">
        <name>FAD</name>
        <dbReference type="ChEBI" id="CHEBI:57692"/>
    </cofactor>
</comment>
<keyword evidence="4" id="KW-0274">FAD</keyword>
<comment type="caution">
    <text evidence="7">Lacks conserved residue(s) required for the propagation of feature annotation.</text>
</comment>
<organism evidence="10 11">
    <name type="scientific">Kineococcus gynurae</name>
    <dbReference type="NCBI Taxonomy" id="452979"/>
    <lineage>
        <taxon>Bacteria</taxon>
        <taxon>Bacillati</taxon>
        <taxon>Actinomycetota</taxon>
        <taxon>Actinomycetes</taxon>
        <taxon>Kineosporiales</taxon>
        <taxon>Kineosporiaceae</taxon>
        <taxon>Kineococcus</taxon>
    </lineage>
</organism>